<dbReference type="Gene3D" id="3.30.450.40">
    <property type="match status" value="1"/>
</dbReference>
<sequence>MAFVPFDEERRLEAVERVWQPARDQQAALRDVVEEAARVAHTPIAAVSIIDRRRQCFVSKTGDVDDEMPRAISFCAHAIHRPGEPMIVPDARHDKRFFDNPLVTAAPFIRFYAGLPLVDRAGYPLGALCVIDDKLHDEMPDLYRLGELARGAERLIAH</sequence>
<dbReference type="InterPro" id="IPR003018">
    <property type="entry name" value="GAF"/>
</dbReference>
<evidence type="ECO:0000313" key="2">
    <source>
        <dbReference type="EMBL" id="MBW6529490.1"/>
    </source>
</evidence>
<accession>A0ABS7BJ18</accession>
<dbReference type="Pfam" id="PF01590">
    <property type="entry name" value="GAF"/>
    <property type="match status" value="1"/>
</dbReference>
<gene>
    <name evidence="2" type="ORF">KZ820_01965</name>
</gene>
<reference evidence="2 3" key="1">
    <citation type="submission" date="2021-07" db="EMBL/GenBank/DDBJ databases">
        <title>Sphingomonas sp.</title>
        <authorList>
            <person name="Feng G."/>
            <person name="Li J."/>
            <person name="Pan M."/>
        </authorList>
    </citation>
    <scope>NUCLEOTIDE SEQUENCE [LARGE SCALE GENOMIC DNA]</scope>
    <source>
        <strain evidence="2 3">RRHST34</strain>
    </source>
</reference>
<dbReference type="SUPFAM" id="SSF55781">
    <property type="entry name" value="GAF domain-like"/>
    <property type="match status" value="1"/>
</dbReference>
<evidence type="ECO:0000259" key="1">
    <source>
        <dbReference type="Pfam" id="PF01590"/>
    </source>
</evidence>
<comment type="caution">
    <text evidence="2">The sequence shown here is derived from an EMBL/GenBank/DDBJ whole genome shotgun (WGS) entry which is preliminary data.</text>
</comment>
<name>A0ABS7BJ18_9SPHN</name>
<dbReference type="RefSeq" id="WP_219747028.1">
    <property type="nucleotide sequence ID" value="NZ_JAHXZN010000001.1"/>
</dbReference>
<protein>
    <submittedName>
        <fullName evidence="2">GAF domain-containing protein</fullName>
    </submittedName>
</protein>
<dbReference type="EMBL" id="JAHXZN010000001">
    <property type="protein sequence ID" value="MBW6529490.1"/>
    <property type="molecule type" value="Genomic_DNA"/>
</dbReference>
<keyword evidence="3" id="KW-1185">Reference proteome</keyword>
<dbReference type="InterPro" id="IPR029016">
    <property type="entry name" value="GAF-like_dom_sf"/>
</dbReference>
<dbReference type="Proteomes" id="UP000759103">
    <property type="component" value="Unassembled WGS sequence"/>
</dbReference>
<dbReference type="PANTHER" id="PTHR43102:SF2">
    <property type="entry name" value="GAF DOMAIN-CONTAINING PROTEIN"/>
    <property type="match status" value="1"/>
</dbReference>
<feature type="domain" description="GAF" evidence="1">
    <location>
        <begin position="26"/>
        <end position="133"/>
    </location>
</feature>
<organism evidence="2 3">
    <name type="scientific">Sphingomonas citri</name>
    <dbReference type="NCBI Taxonomy" id="2862499"/>
    <lineage>
        <taxon>Bacteria</taxon>
        <taxon>Pseudomonadati</taxon>
        <taxon>Pseudomonadota</taxon>
        <taxon>Alphaproteobacteria</taxon>
        <taxon>Sphingomonadales</taxon>
        <taxon>Sphingomonadaceae</taxon>
        <taxon>Sphingomonas</taxon>
    </lineage>
</organism>
<evidence type="ECO:0000313" key="3">
    <source>
        <dbReference type="Proteomes" id="UP000759103"/>
    </source>
</evidence>
<dbReference type="PANTHER" id="PTHR43102">
    <property type="entry name" value="SLR1143 PROTEIN"/>
    <property type="match status" value="1"/>
</dbReference>
<proteinExistence type="predicted"/>